<dbReference type="GeneID" id="107220859"/>
<protein>
    <submittedName>
        <fullName evidence="3 4">Uncharacterized protein LOC107220859 isoform X2</fullName>
    </submittedName>
</protein>
<dbReference type="RefSeq" id="XP_046602026.1">
    <property type="nucleotide sequence ID" value="XM_046746070.1"/>
</dbReference>
<evidence type="ECO:0000313" key="2">
    <source>
        <dbReference type="Proteomes" id="UP000829291"/>
    </source>
</evidence>
<evidence type="ECO:0000313" key="3">
    <source>
        <dbReference type="RefSeq" id="XP_046602026.1"/>
    </source>
</evidence>
<feature type="domain" description="Farnesoic acid O-methyl transferase" evidence="1">
    <location>
        <begin position="1"/>
        <end position="80"/>
    </location>
</feature>
<dbReference type="InterPro" id="IPR006616">
    <property type="entry name" value="DM9_repeat"/>
</dbReference>
<accession>A0ABM3GP34</accession>
<name>A0ABM3GP34_NEOLC</name>
<proteinExistence type="predicted"/>
<dbReference type="RefSeq" id="XP_046602027.1">
    <property type="nucleotide sequence ID" value="XM_046746071.1"/>
</dbReference>
<dbReference type="Pfam" id="PF11901">
    <property type="entry name" value="DM9"/>
    <property type="match status" value="1"/>
</dbReference>
<dbReference type="Proteomes" id="UP000829291">
    <property type="component" value="Chromosome 7"/>
</dbReference>
<gene>
    <name evidence="3 4" type="primary">LOC107220859</name>
</gene>
<sequence length="242" mass="27324">MSTIKRNSSDSDVVEAETESILSSEAQRDFCIKWWCDGLLEVICQNFGDVRMRYKDNDPFVVNFIGFSTAWGARGEWILEHYTASLPAVRTQLAATCNYWIDCNSDEGLPRNAVSASDDGLYIGRARHSNTITPGSVRERICSLSWGGSTHHKKEFQILCHPNVGWVRSWQGSVPLYALPGGETEDSYALFVGRVLHENIYYIGKIQPNHQVCYIPLNEGEVAFTEYEVLVIDEDAIEYIGR</sequence>
<keyword evidence="2" id="KW-1185">Reference proteome</keyword>
<evidence type="ECO:0000259" key="1">
    <source>
        <dbReference type="Pfam" id="PF12248"/>
    </source>
</evidence>
<dbReference type="SMART" id="SM00696">
    <property type="entry name" value="DM9"/>
    <property type="match status" value="2"/>
</dbReference>
<dbReference type="InterPro" id="IPR022041">
    <property type="entry name" value="Methyltransf_FA"/>
</dbReference>
<dbReference type="Pfam" id="PF12248">
    <property type="entry name" value="Methyltransf_FA"/>
    <property type="match status" value="1"/>
</dbReference>
<dbReference type="PANTHER" id="PTHR31649:SF1">
    <property type="entry name" value="FARNESOIC ACID O-METHYL TRANSFERASE DOMAIN-CONTAINING PROTEIN"/>
    <property type="match status" value="1"/>
</dbReference>
<evidence type="ECO:0000313" key="4">
    <source>
        <dbReference type="RefSeq" id="XP_046602027.1"/>
    </source>
</evidence>
<organism evidence="2 3">
    <name type="scientific">Neodiprion lecontei</name>
    <name type="common">Redheaded pine sawfly</name>
    <dbReference type="NCBI Taxonomy" id="441921"/>
    <lineage>
        <taxon>Eukaryota</taxon>
        <taxon>Metazoa</taxon>
        <taxon>Ecdysozoa</taxon>
        <taxon>Arthropoda</taxon>
        <taxon>Hexapoda</taxon>
        <taxon>Insecta</taxon>
        <taxon>Pterygota</taxon>
        <taxon>Neoptera</taxon>
        <taxon>Endopterygota</taxon>
        <taxon>Hymenoptera</taxon>
        <taxon>Tenthredinoidea</taxon>
        <taxon>Diprionidae</taxon>
        <taxon>Diprioninae</taxon>
        <taxon>Neodiprion</taxon>
    </lineage>
</organism>
<dbReference type="PANTHER" id="PTHR31649">
    <property type="entry name" value="AGAP009604-PA"/>
    <property type="match status" value="1"/>
</dbReference>
<reference evidence="3 4" key="1">
    <citation type="submission" date="2025-05" db="UniProtKB">
        <authorList>
            <consortium name="RefSeq"/>
        </authorList>
    </citation>
    <scope>IDENTIFICATION</scope>
    <source>
        <tissue evidence="3 4">Thorax and Abdomen</tissue>
    </source>
</reference>